<keyword evidence="3" id="KW-1185">Reference proteome</keyword>
<dbReference type="EMBL" id="LNYN01000019">
    <property type="protein sequence ID" value="KTD34663.1"/>
    <property type="molecule type" value="Genomic_DNA"/>
</dbReference>
<dbReference type="AlphaFoldDB" id="A0A378JW40"/>
<evidence type="ECO:0000313" key="2">
    <source>
        <dbReference type="EMBL" id="STX61269.1"/>
    </source>
</evidence>
<dbReference type="EMBL" id="UGOG01000001">
    <property type="protein sequence ID" value="STX61269.1"/>
    <property type="molecule type" value="Genomic_DNA"/>
</dbReference>
<name>A0A378JW40_9GAMM</name>
<evidence type="ECO:0000313" key="1">
    <source>
        <dbReference type="EMBL" id="KTD34663.1"/>
    </source>
</evidence>
<proteinExistence type="predicted"/>
<reference evidence="1 3" key="1">
    <citation type="submission" date="2015-11" db="EMBL/GenBank/DDBJ databases">
        <title>Genomic analysis of 38 Legionella species identifies large and diverse effector repertoires.</title>
        <authorList>
            <person name="Burstein D."/>
            <person name="Amaro F."/>
            <person name="Zusman T."/>
            <person name="Lifshitz Z."/>
            <person name="Cohen O."/>
            <person name="Gilbert J.A."/>
            <person name="Pupko T."/>
            <person name="Shuman H.A."/>
            <person name="Segal G."/>
        </authorList>
    </citation>
    <scope>NUCLEOTIDE SEQUENCE [LARGE SCALE GENOMIC DNA]</scope>
    <source>
        <strain evidence="1 3">ATCC 43877</strain>
    </source>
</reference>
<sequence length="122" mass="14826">MTRRKFEWENKFPPNCPLHNAKQSNLEDIYRLVPQSRLQENYFYPIKNHYTNHLDPCVKESACFLENFDDAENVKNTIPAYKNFHIAEGYIKYSDGVYIFTDELINFWRYEGIQIHMHFRVR</sequence>
<accession>A0A378JW40</accession>
<evidence type="ECO:0000313" key="4">
    <source>
        <dbReference type="Proteomes" id="UP000254040"/>
    </source>
</evidence>
<organism evidence="2 4">
    <name type="scientific">Legionella moravica</name>
    <dbReference type="NCBI Taxonomy" id="39962"/>
    <lineage>
        <taxon>Bacteria</taxon>
        <taxon>Pseudomonadati</taxon>
        <taxon>Pseudomonadota</taxon>
        <taxon>Gammaproteobacteria</taxon>
        <taxon>Legionellales</taxon>
        <taxon>Legionellaceae</taxon>
        <taxon>Legionella</taxon>
    </lineage>
</organism>
<dbReference type="Proteomes" id="UP000254040">
    <property type="component" value="Unassembled WGS sequence"/>
</dbReference>
<protein>
    <submittedName>
        <fullName evidence="2">Uncharacterized protein</fullName>
    </submittedName>
</protein>
<reference evidence="2 4" key="2">
    <citation type="submission" date="2018-06" db="EMBL/GenBank/DDBJ databases">
        <authorList>
            <consortium name="Pathogen Informatics"/>
            <person name="Doyle S."/>
        </authorList>
    </citation>
    <scope>NUCLEOTIDE SEQUENCE [LARGE SCALE GENOMIC DNA]</scope>
    <source>
        <strain evidence="2 4">NCTC12239</strain>
    </source>
</reference>
<gene>
    <name evidence="1" type="ORF">Lmor_1196</name>
    <name evidence="2" type="ORF">NCTC12239_00175</name>
</gene>
<dbReference type="Proteomes" id="UP000054985">
    <property type="component" value="Unassembled WGS sequence"/>
</dbReference>
<evidence type="ECO:0000313" key="3">
    <source>
        <dbReference type="Proteomes" id="UP000054985"/>
    </source>
</evidence>
<dbReference type="RefSeq" id="WP_028385423.1">
    <property type="nucleotide sequence ID" value="NZ_CAAAJG010000004.1"/>
</dbReference>